<feature type="compositionally biased region" description="Basic and acidic residues" evidence="1">
    <location>
        <begin position="99"/>
        <end position="114"/>
    </location>
</feature>
<protein>
    <recommendedName>
        <fullName evidence="4">C2H2-type domain-containing protein</fullName>
    </recommendedName>
</protein>
<feature type="compositionally biased region" description="Polar residues" evidence="1">
    <location>
        <begin position="185"/>
        <end position="196"/>
    </location>
</feature>
<evidence type="ECO:0000313" key="2">
    <source>
        <dbReference type="EMBL" id="RKK78932.1"/>
    </source>
</evidence>
<dbReference type="Proteomes" id="UP000285860">
    <property type="component" value="Unassembled WGS sequence"/>
</dbReference>
<sequence>MTALVENYPSTSASNATLSTSFAPGLIGKKLELDQSGNFVKGDVFDGSDSQSSATKSLFDPSRQPGGNSRATPGEQPVTQSDLNSETSTTKLWKQETTSMKDESPFPEPLKVHIDTPTNDQGNRASTEEVADAIERLEVNADNDNQSENDDVMQEGALEQLWFHENVRHLVQALLREWRNFRTQTNDQSPVHSSNTNEDDPPPSERKSTESNNRKRKADSDTGKGQKGSSVTVKRCKAFEQEGTYLPLACPFSKKNLAEYRECTKFAFKRPRDVKQHLKRTHYPELNEATKRRLQKPSVRGSREDQWFEIFDILFPGHLPRPISPYKDFEISEQPPLVGVAVDNTLHIYEYLMAEGADALQREINLNPAFSSEGGPGISDVRQALDRVFRQYLNQQPELSRETSAETRERSLSNSRKRSQEDNDQNEPADNNSITDHCASPVISCPDYESTLATHFHQASAYPAEQEREVNYSLSQTLGQVEDQGLIIANDQEQEPLPSEFEELELDLSKDFLSESILEHFRDDGSY</sequence>
<evidence type="ECO:0000313" key="3">
    <source>
        <dbReference type="Proteomes" id="UP000285860"/>
    </source>
</evidence>
<feature type="compositionally biased region" description="Basic and acidic residues" evidence="1">
    <location>
        <begin position="203"/>
        <end position="224"/>
    </location>
</feature>
<comment type="caution">
    <text evidence="2">The sequence shown here is derived from an EMBL/GenBank/DDBJ whole genome shotgun (WGS) entry which is preliminary data.</text>
</comment>
<dbReference type="AlphaFoldDB" id="A0A420NF72"/>
<organism evidence="2 3">
    <name type="scientific">Fusarium oxysporum</name>
    <name type="common">Fusarium vascular wilt</name>
    <dbReference type="NCBI Taxonomy" id="5507"/>
    <lineage>
        <taxon>Eukaryota</taxon>
        <taxon>Fungi</taxon>
        <taxon>Dikarya</taxon>
        <taxon>Ascomycota</taxon>
        <taxon>Pezizomycotina</taxon>
        <taxon>Sordariomycetes</taxon>
        <taxon>Hypocreomycetidae</taxon>
        <taxon>Hypocreales</taxon>
        <taxon>Nectriaceae</taxon>
        <taxon>Fusarium</taxon>
        <taxon>Fusarium oxysporum species complex</taxon>
    </lineage>
</organism>
<evidence type="ECO:0000256" key="1">
    <source>
        <dbReference type="SAM" id="MobiDB-lite"/>
    </source>
</evidence>
<dbReference type="PANTHER" id="PTHR38166">
    <property type="entry name" value="C2H2-TYPE DOMAIN-CONTAINING PROTEIN-RELATED"/>
    <property type="match status" value="1"/>
</dbReference>
<feature type="compositionally biased region" description="Basic and acidic residues" evidence="1">
    <location>
        <begin position="399"/>
        <end position="411"/>
    </location>
</feature>
<feature type="region of interest" description="Disordered" evidence="1">
    <location>
        <begin position="42"/>
        <end position="126"/>
    </location>
</feature>
<evidence type="ECO:0008006" key="4">
    <source>
        <dbReference type="Google" id="ProtNLM"/>
    </source>
</evidence>
<feature type="compositionally biased region" description="Polar residues" evidence="1">
    <location>
        <begin position="65"/>
        <end position="98"/>
    </location>
</feature>
<feature type="region of interest" description="Disordered" evidence="1">
    <location>
        <begin position="395"/>
        <end position="438"/>
    </location>
</feature>
<dbReference type="EMBL" id="MRCY01000787">
    <property type="protein sequence ID" value="RKK78932.1"/>
    <property type="molecule type" value="Genomic_DNA"/>
</dbReference>
<reference evidence="2 3" key="1">
    <citation type="journal article" date="2018" name="Sci. Rep.">
        <title>Characterisation of pathogen-specific regions and novel effector candidates in Fusarium oxysporum f. sp. cepae.</title>
        <authorList>
            <person name="Armitage A.D."/>
            <person name="Taylor A."/>
            <person name="Sobczyk M.K."/>
            <person name="Baxter L."/>
            <person name="Greenfield B.P."/>
            <person name="Bates H.J."/>
            <person name="Wilson F."/>
            <person name="Jackson A.C."/>
            <person name="Ott S."/>
            <person name="Harrison R.J."/>
            <person name="Clarkson J.P."/>
        </authorList>
    </citation>
    <scope>NUCLEOTIDE SEQUENCE [LARGE SCALE GENOMIC DNA]</scope>
    <source>
        <strain evidence="2 3">Fo_A28</strain>
    </source>
</reference>
<feature type="compositionally biased region" description="Polar residues" evidence="1">
    <location>
        <begin position="116"/>
        <end position="125"/>
    </location>
</feature>
<gene>
    <name evidence="2" type="ORF">BFJ68_g17846</name>
</gene>
<name>A0A420NF72_FUSOX</name>
<dbReference type="PANTHER" id="PTHR38166:SF1">
    <property type="entry name" value="C2H2-TYPE DOMAIN-CONTAINING PROTEIN"/>
    <property type="match status" value="1"/>
</dbReference>
<proteinExistence type="predicted"/>
<feature type="region of interest" description="Disordered" evidence="1">
    <location>
        <begin position="185"/>
        <end position="232"/>
    </location>
</feature>
<accession>A0A420NF72</accession>